<dbReference type="AlphaFoldDB" id="A0AAE3VD05"/>
<evidence type="ECO:0000256" key="1">
    <source>
        <dbReference type="SAM" id="SignalP"/>
    </source>
</evidence>
<sequence length="397" mass="44811">MHTFRNTLLLLGGVAAAGVAAAEMKTPETSSLFRRHVEPSSGVVSYILDTRIAENQQSLYFTQQSMSDDGRFVVFDISGGERGNRKSFALLDFLTDTLTPLEIRGSIPFLDTVTADLYWFQSDGLYRMALRAETRKSEKLCDVPAALREAGSKVHRLVTHTTLTSDRKKAFLDARVDDRFIQGMLTIATGEFEKWGEADFHINHGQVNPTNDRMALCAYEVSWTDKDGVLHRIENIDGVYPRLQLLEPGQRRMIPPLFNYATHEYWAPDGKGFYYCGQGVIYHDLATDKAERLAAVKAAHATMTGDKRFFTYDYSVGPWYRGCAWQVGFYNRESGKEVFIYQSLPAFNTKENPSTLHPDPHPQFVCGEKYIICTINHGDGRMDLSITPVAQLAEMTR</sequence>
<name>A0AAE3VD05_9BACT</name>
<dbReference type="Proteomes" id="UP001238163">
    <property type="component" value="Unassembled WGS sequence"/>
</dbReference>
<evidence type="ECO:0000313" key="2">
    <source>
        <dbReference type="EMBL" id="MDQ0288121.1"/>
    </source>
</evidence>
<dbReference type="InterPro" id="IPR015943">
    <property type="entry name" value="WD40/YVTN_repeat-like_dom_sf"/>
</dbReference>
<dbReference type="Gene3D" id="2.130.10.10">
    <property type="entry name" value="YVTN repeat-like/Quinoprotein amine dehydrogenase"/>
    <property type="match status" value="1"/>
</dbReference>
<gene>
    <name evidence="2" type="ORF">J3R75_000228</name>
</gene>
<feature type="chain" id="PRO_5042074298" evidence="1">
    <location>
        <begin position="22"/>
        <end position="397"/>
    </location>
</feature>
<keyword evidence="3" id="KW-1185">Reference proteome</keyword>
<organism evidence="2 3">
    <name type="scientific">Oligosphaera ethanolica</name>
    <dbReference type="NCBI Taxonomy" id="760260"/>
    <lineage>
        <taxon>Bacteria</taxon>
        <taxon>Pseudomonadati</taxon>
        <taxon>Lentisphaerota</taxon>
        <taxon>Oligosphaeria</taxon>
        <taxon>Oligosphaerales</taxon>
        <taxon>Oligosphaeraceae</taxon>
        <taxon>Oligosphaera</taxon>
    </lineage>
</organism>
<proteinExistence type="predicted"/>
<dbReference type="RefSeq" id="WP_307259324.1">
    <property type="nucleotide sequence ID" value="NZ_JAUSVL010000001.1"/>
</dbReference>
<protein>
    <submittedName>
        <fullName evidence="2">Uncharacterized protein</fullName>
    </submittedName>
</protein>
<evidence type="ECO:0000313" key="3">
    <source>
        <dbReference type="Proteomes" id="UP001238163"/>
    </source>
</evidence>
<dbReference type="EMBL" id="JAUSVL010000001">
    <property type="protein sequence ID" value="MDQ0288121.1"/>
    <property type="molecule type" value="Genomic_DNA"/>
</dbReference>
<feature type="signal peptide" evidence="1">
    <location>
        <begin position="1"/>
        <end position="21"/>
    </location>
</feature>
<reference evidence="2" key="1">
    <citation type="submission" date="2023-07" db="EMBL/GenBank/DDBJ databases">
        <title>Genomic Encyclopedia of Type Strains, Phase IV (KMG-IV): sequencing the most valuable type-strain genomes for metagenomic binning, comparative biology and taxonomic classification.</title>
        <authorList>
            <person name="Goeker M."/>
        </authorList>
    </citation>
    <scope>NUCLEOTIDE SEQUENCE</scope>
    <source>
        <strain evidence="2">DSM 24202</strain>
    </source>
</reference>
<dbReference type="SUPFAM" id="SSF82171">
    <property type="entry name" value="DPP6 N-terminal domain-like"/>
    <property type="match status" value="1"/>
</dbReference>
<comment type="caution">
    <text evidence="2">The sequence shown here is derived from an EMBL/GenBank/DDBJ whole genome shotgun (WGS) entry which is preliminary data.</text>
</comment>
<accession>A0AAE3VD05</accession>
<keyword evidence="1" id="KW-0732">Signal</keyword>